<gene>
    <name evidence="2" type="ORF">pipiens_004349</name>
</gene>
<feature type="signal peptide" evidence="1">
    <location>
        <begin position="1"/>
        <end position="16"/>
    </location>
</feature>
<comment type="caution">
    <text evidence="2">The sequence shown here is derived from an EMBL/GenBank/DDBJ whole genome shotgun (WGS) entry which is preliminary data.</text>
</comment>
<proteinExistence type="predicted"/>
<evidence type="ECO:0000256" key="1">
    <source>
        <dbReference type="SAM" id="SignalP"/>
    </source>
</evidence>
<feature type="chain" id="PRO_5044889596" evidence="1">
    <location>
        <begin position="17"/>
        <end position="139"/>
    </location>
</feature>
<evidence type="ECO:0000313" key="2">
    <source>
        <dbReference type="EMBL" id="KAL1376590.1"/>
    </source>
</evidence>
<organism evidence="2 3">
    <name type="scientific">Culex pipiens pipiens</name>
    <name type="common">Northern house mosquito</name>
    <dbReference type="NCBI Taxonomy" id="38569"/>
    <lineage>
        <taxon>Eukaryota</taxon>
        <taxon>Metazoa</taxon>
        <taxon>Ecdysozoa</taxon>
        <taxon>Arthropoda</taxon>
        <taxon>Hexapoda</taxon>
        <taxon>Insecta</taxon>
        <taxon>Pterygota</taxon>
        <taxon>Neoptera</taxon>
        <taxon>Endopterygota</taxon>
        <taxon>Diptera</taxon>
        <taxon>Nematocera</taxon>
        <taxon>Culicoidea</taxon>
        <taxon>Culicidae</taxon>
        <taxon>Culicinae</taxon>
        <taxon>Culicini</taxon>
        <taxon>Culex</taxon>
        <taxon>Culex</taxon>
    </lineage>
</organism>
<evidence type="ECO:0000313" key="3">
    <source>
        <dbReference type="Proteomes" id="UP001562425"/>
    </source>
</evidence>
<name>A0ABD1CJY2_CULPP</name>
<dbReference type="Proteomes" id="UP001562425">
    <property type="component" value="Unassembled WGS sequence"/>
</dbReference>
<reference evidence="2 3" key="1">
    <citation type="submission" date="2024-05" db="EMBL/GenBank/DDBJ databases">
        <title>Culex pipiens pipiens assembly and annotation.</title>
        <authorList>
            <person name="Alout H."/>
            <person name="Durand T."/>
        </authorList>
    </citation>
    <scope>NUCLEOTIDE SEQUENCE [LARGE SCALE GENOMIC DNA]</scope>
    <source>
        <strain evidence="2">HA-2024</strain>
        <tissue evidence="2">Whole body</tissue>
    </source>
</reference>
<sequence>MRAFVLLLACLAVASAQFSRSSSGTRSVSITASPAAFEQTVTSGGSSGGFGSAGLSGRSFGSGSGARYNAGYQAGLAAGRAAIARGALGDRTGTPPVYLVVVRHRLAVVLPLMPVLLVLVVDLIKLELADYNPSKDLLR</sequence>
<keyword evidence="3" id="KW-1185">Reference proteome</keyword>
<accession>A0ABD1CJY2</accession>
<keyword evidence="1" id="KW-0732">Signal</keyword>
<dbReference type="EMBL" id="JBEHCU010011559">
    <property type="protein sequence ID" value="KAL1376590.1"/>
    <property type="molecule type" value="Genomic_DNA"/>
</dbReference>
<dbReference type="AlphaFoldDB" id="A0ABD1CJY2"/>
<protein>
    <submittedName>
        <fullName evidence="2">Uncharacterized protein</fullName>
    </submittedName>
</protein>